<evidence type="ECO:0000313" key="2">
    <source>
        <dbReference type="Proteomes" id="UP000004318"/>
    </source>
</evidence>
<sequence>MKIYKDVEKKRLGRAKFGWMAV</sequence>
<dbReference type="AlphaFoldDB" id="A3TTI2"/>
<protein>
    <submittedName>
        <fullName evidence="1">Uncharacterized protein</fullName>
    </submittedName>
</protein>
<dbReference type="STRING" id="252305.OB2597_06735"/>
<proteinExistence type="predicted"/>
<reference evidence="1 2" key="1">
    <citation type="journal article" date="2010" name="J. Bacteriol.">
        <title>Genome sequences of Oceanicola granulosus HTCC2516(T) and Oceanicola batsensis HTCC2597(TDelta).</title>
        <authorList>
            <person name="Thrash J.C."/>
            <person name="Cho J.C."/>
            <person name="Vergin K.L."/>
            <person name="Giovannoni S.J."/>
        </authorList>
    </citation>
    <scope>NUCLEOTIDE SEQUENCE [LARGE SCALE GENOMIC DNA]</scope>
    <source>
        <strain evidence="2">ATCC BAA-863 / DSM 15984 / KCTC 12145 / HTCC2597</strain>
    </source>
</reference>
<comment type="caution">
    <text evidence="1">The sequence shown here is derived from an EMBL/GenBank/DDBJ whole genome shotgun (WGS) entry which is preliminary data.</text>
</comment>
<gene>
    <name evidence="1" type="ORF">OB2597_06735</name>
</gene>
<dbReference type="EMBL" id="AAMO01000001">
    <property type="protein sequence ID" value="EAQ04959.1"/>
    <property type="molecule type" value="Genomic_DNA"/>
</dbReference>
<evidence type="ECO:0000313" key="1">
    <source>
        <dbReference type="EMBL" id="EAQ04959.1"/>
    </source>
</evidence>
<organism evidence="1 2">
    <name type="scientific">Pseudooceanicola batsensis (strain ATCC BAA-863 / DSM 15984 / KCTC 12145 / HTCC2597)</name>
    <name type="common">Oceanicola batsensis</name>
    <dbReference type="NCBI Taxonomy" id="252305"/>
    <lineage>
        <taxon>Bacteria</taxon>
        <taxon>Pseudomonadati</taxon>
        <taxon>Pseudomonadota</taxon>
        <taxon>Alphaproteobacteria</taxon>
        <taxon>Rhodobacterales</taxon>
        <taxon>Paracoccaceae</taxon>
        <taxon>Pseudooceanicola</taxon>
    </lineage>
</organism>
<accession>A3TTI2</accession>
<keyword evidence="2" id="KW-1185">Reference proteome</keyword>
<dbReference type="HOGENOM" id="CLU_3424849_0_0_5"/>
<name>A3TTI2_PSEBH</name>
<dbReference type="Proteomes" id="UP000004318">
    <property type="component" value="Unassembled WGS sequence"/>
</dbReference>